<evidence type="ECO:0000256" key="2">
    <source>
        <dbReference type="ARBA" id="ARBA00022723"/>
    </source>
</evidence>
<dbReference type="PANTHER" id="PTHR43498:SF1">
    <property type="entry name" value="COB--COM HETERODISULFIDE REDUCTASE IRON-SULFUR SUBUNIT A"/>
    <property type="match status" value="1"/>
</dbReference>
<comment type="caution">
    <text evidence="8">The sequence shown here is derived from an EMBL/GenBank/DDBJ whole genome shotgun (WGS) entry which is preliminary data.</text>
</comment>
<evidence type="ECO:0000256" key="1">
    <source>
        <dbReference type="ARBA" id="ARBA00022485"/>
    </source>
</evidence>
<feature type="domain" description="Golvesin/Xly CBD-like" evidence="7">
    <location>
        <begin position="583"/>
        <end position="710"/>
    </location>
</feature>
<keyword evidence="3" id="KW-0560">Oxidoreductase</keyword>
<keyword evidence="5" id="KW-0411">Iron-sulfur</keyword>
<keyword evidence="4" id="KW-0408">Iron</keyword>
<evidence type="ECO:0000256" key="6">
    <source>
        <dbReference type="SAM" id="SignalP"/>
    </source>
</evidence>
<keyword evidence="1" id="KW-0004">4Fe-4S</keyword>
<dbReference type="Gene3D" id="3.50.50.60">
    <property type="entry name" value="FAD/NAD(P)-binding domain"/>
    <property type="match status" value="1"/>
</dbReference>
<dbReference type="AlphaFoldDB" id="A0A5R8KKD5"/>
<evidence type="ECO:0000256" key="5">
    <source>
        <dbReference type="ARBA" id="ARBA00023014"/>
    </source>
</evidence>
<dbReference type="PANTHER" id="PTHR43498">
    <property type="entry name" value="FERREDOXIN:COB-COM HETERODISULFIDE REDUCTASE SUBUNIT A"/>
    <property type="match status" value="1"/>
</dbReference>
<dbReference type="GO" id="GO:0046872">
    <property type="term" value="F:metal ion binding"/>
    <property type="evidence" value="ECO:0007669"/>
    <property type="project" value="UniProtKB-KW"/>
</dbReference>
<dbReference type="Pfam" id="PF12831">
    <property type="entry name" value="FAD_oxidored"/>
    <property type="match status" value="1"/>
</dbReference>
<keyword evidence="2" id="KW-0479">Metal-binding</keyword>
<dbReference type="Proteomes" id="UP000306196">
    <property type="component" value="Unassembled WGS sequence"/>
</dbReference>
<protein>
    <submittedName>
        <fullName evidence="8">FAD-dependent oxidoreductase</fullName>
    </submittedName>
</protein>
<dbReference type="InterPro" id="IPR039650">
    <property type="entry name" value="HdrA-like"/>
</dbReference>
<dbReference type="Pfam" id="PF25275">
    <property type="entry name" value="Golvesin_C"/>
    <property type="match status" value="1"/>
</dbReference>
<sequence length="723" mass="80219">MRALISTLAIALTLVSAGSMHAETQKPYDLVVYGGSSAGIAAAVQIKRMGGTVVIIEPSQRIGGLTTGGLGQTDIGNKHVIGGIAREFYQQVRQWYNLPEAWKWEPQPKDGKFVGTGQSKTDANEDTLWTFEPSVALTIYQRWIKENDIPVVFGERLDRSGEGKSADRGDGFHIAKPGSVAKGVIKDGNRITAIVMESGKRFEGRHFMDATYEGDLMAAAGVAFTKGREGRSVYGEGLNGVQLSQARHHQLVDGVDPYVIKGDPSSGLLPGIDTNGPLVEGASDHRIQAYCFRMCLTDVDENRIPFHKPEGYDEQRYELLFRNYEAGAKGFPWINSMMPNRKTDTNNRDGFSTDFIGQNYDWPEASYDARLEIRAKHLTYQQGLMWTLAHHPRTPEYLREVYSKWGMTKDEFTEGDGWQAQIYVREGRRMISDLVMTQHHCERIEAIEHSVGMGAYTMDSHHVQRHINAAGHVKNEGDVQVGGFPPYPIDYRSIVPRESECSNLTVPIALSASHIAFGSIRMEPVFMILGQSGATAAMHAIEQKTSLQKVDPEKLKARLLEDKQILDYEAPNHYIKLNTLSGVIVDDTEARLEGPWNKGSLPYGVHKGYHHADPGAGICKAFFTLHVPADGVYSVQLASLPNANRSTKTRVRVRSSAGAEEMRIDQRSKPPVDGLWIPLQEITLKADEEVTVFISNEDSDGHVILDAARLLPKKQGHGRGWNL</sequence>
<organism evidence="8 9">
    <name type="scientific">Phragmitibacter flavus</name>
    <dbReference type="NCBI Taxonomy" id="2576071"/>
    <lineage>
        <taxon>Bacteria</taxon>
        <taxon>Pseudomonadati</taxon>
        <taxon>Verrucomicrobiota</taxon>
        <taxon>Verrucomicrobiia</taxon>
        <taxon>Verrucomicrobiales</taxon>
        <taxon>Verrucomicrobiaceae</taxon>
        <taxon>Phragmitibacter</taxon>
    </lineage>
</organism>
<proteinExistence type="predicted"/>
<evidence type="ECO:0000259" key="7">
    <source>
        <dbReference type="Pfam" id="PF25275"/>
    </source>
</evidence>
<dbReference type="EMBL" id="VAUV01000003">
    <property type="protein sequence ID" value="TLD72079.1"/>
    <property type="molecule type" value="Genomic_DNA"/>
</dbReference>
<evidence type="ECO:0000313" key="8">
    <source>
        <dbReference type="EMBL" id="TLD72079.1"/>
    </source>
</evidence>
<gene>
    <name evidence="8" type="ORF">FEM03_04960</name>
</gene>
<dbReference type="InterPro" id="IPR036188">
    <property type="entry name" value="FAD/NAD-bd_sf"/>
</dbReference>
<dbReference type="RefSeq" id="WP_138085083.1">
    <property type="nucleotide sequence ID" value="NZ_VAUV01000003.1"/>
</dbReference>
<feature type="signal peptide" evidence="6">
    <location>
        <begin position="1"/>
        <end position="22"/>
    </location>
</feature>
<keyword evidence="9" id="KW-1185">Reference proteome</keyword>
<dbReference type="GO" id="GO:0016491">
    <property type="term" value="F:oxidoreductase activity"/>
    <property type="evidence" value="ECO:0007669"/>
    <property type="project" value="UniProtKB-KW"/>
</dbReference>
<dbReference type="OrthoDB" id="178250at2"/>
<feature type="chain" id="PRO_5024355474" evidence="6">
    <location>
        <begin position="23"/>
        <end position="723"/>
    </location>
</feature>
<evidence type="ECO:0000256" key="3">
    <source>
        <dbReference type="ARBA" id="ARBA00023002"/>
    </source>
</evidence>
<dbReference type="InterPro" id="IPR033803">
    <property type="entry name" value="CBD-like_Golvesin-Xly"/>
</dbReference>
<evidence type="ECO:0000256" key="4">
    <source>
        <dbReference type="ARBA" id="ARBA00023004"/>
    </source>
</evidence>
<reference evidence="8 9" key="1">
    <citation type="submission" date="2019-05" db="EMBL/GenBank/DDBJ databases">
        <title>Verrucobacter flavum gen. nov., sp. nov. a new member of the family Verrucomicrobiaceae.</title>
        <authorList>
            <person name="Szuroczki S."/>
            <person name="Abbaszade G."/>
            <person name="Szabo A."/>
            <person name="Felfoldi T."/>
            <person name="Schumann P."/>
            <person name="Boka K."/>
            <person name="Keki Z."/>
            <person name="Toumi M."/>
            <person name="Toth E."/>
        </authorList>
    </citation>
    <scope>NUCLEOTIDE SEQUENCE [LARGE SCALE GENOMIC DNA]</scope>
    <source>
        <strain evidence="8 9">MG-N-17</strain>
    </source>
</reference>
<dbReference type="SUPFAM" id="SSF51905">
    <property type="entry name" value="FAD/NAD(P)-binding domain"/>
    <property type="match status" value="1"/>
</dbReference>
<evidence type="ECO:0000313" key="9">
    <source>
        <dbReference type="Proteomes" id="UP000306196"/>
    </source>
</evidence>
<name>A0A5R8KKD5_9BACT</name>
<accession>A0A5R8KKD5</accession>
<keyword evidence="6" id="KW-0732">Signal</keyword>
<dbReference type="GO" id="GO:0051539">
    <property type="term" value="F:4 iron, 4 sulfur cluster binding"/>
    <property type="evidence" value="ECO:0007669"/>
    <property type="project" value="UniProtKB-KW"/>
</dbReference>